<dbReference type="SUPFAM" id="SSF49899">
    <property type="entry name" value="Concanavalin A-like lectins/glucanases"/>
    <property type="match status" value="1"/>
</dbReference>
<evidence type="ECO:0000259" key="2">
    <source>
        <dbReference type="PROSITE" id="PS50878"/>
    </source>
</evidence>
<dbReference type="PROSITE" id="PS50060">
    <property type="entry name" value="MAM_2"/>
    <property type="match status" value="1"/>
</dbReference>
<dbReference type="SMART" id="SM00137">
    <property type="entry name" value="MAM"/>
    <property type="match status" value="1"/>
</dbReference>
<dbReference type="CDD" id="cd06263">
    <property type="entry name" value="MAM"/>
    <property type="match status" value="1"/>
</dbReference>
<evidence type="ECO:0000313" key="3">
    <source>
        <dbReference type="EMBL" id="KAK1890465.1"/>
    </source>
</evidence>
<keyword evidence="4" id="KW-1185">Reference proteome</keyword>
<gene>
    <name evidence="3" type="ORF">KUDE01_015136</name>
</gene>
<dbReference type="PROSITE" id="PS50878">
    <property type="entry name" value="RT_POL"/>
    <property type="match status" value="1"/>
</dbReference>
<feature type="domain" description="MAM" evidence="1">
    <location>
        <begin position="181"/>
        <end position="319"/>
    </location>
</feature>
<accession>A0AAD9F9C6</accession>
<feature type="domain" description="Reverse transcriptase" evidence="2">
    <location>
        <begin position="1"/>
        <end position="181"/>
    </location>
</feature>
<dbReference type="InterPro" id="IPR013320">
    <property type="entry name" value="ConA-like_dom_sf"/>
</dbReference>
<dbReference type="Pfam" id="PF00629">
    <property type="entry name" value="MAM"/>
    <property type="match status" value="1"/>
</dbReference>
<organism evidence="3 4">
    <name type="scientific">Dissostichus eleginoides</name>
    <name type="common">Patagonian toothfish</name>
    <name type="synonym">Dissostichus amissus</name>
    <dbReference type="NCBI Taxonomy" id="100907"/>
    <lineage>
        <taxon>Eukaryota</taxon>
        <taxon>Metazoa</taxon>
        <taxon>Chordata</taxon>
        <taxon>Craniata</taxon>
        <taxon>Vertebrata</taxon>
        <taxon>Euteleostomi</taxon>
        <taxon>Actinopterygii</taxon>
        <taxon>Neopterygii</taxon>
        <taxon>Teleostei</taxon>
        <taxon>Neoteleostei</taxon>
        <taxon>Acanthomorphata</taxon>
        <taxon>Eupercaria</taxon>
        <taxon>Perciformes</taxon>
        <taxon>Notothenioidei</taxon>
        <taxon>Nototheniidae</taxon>
        <taxon>Dissostichus</taxon>
    </lineage>
</organism>
<dbReference type="Proteomes" id="UP001228049">
    <property type="component" value="Unassembled WGS sequence"/>
</dbReference>
<dbReference type="EMBL" id="JASDAP010000016">
    <property type="protein sequence ID" value="KAK1890465.1"/>
    <property type="molecule type" value="Genomic_DNA"/>
</dbReference>
<dbReference type="InterPro" id="IPR000477">
    <property type="entry name" value="RT_dom"/>
</dbReference>
<dbReference type="InterPro" id="IPR000998">
    <property type="entry name" value="MAM_dom"/>
</dbReference>
<evidence type="ECO:0000259" key="1">
    <source>
        <dbReference type="PROSITE" id="PS50060"/>
    </source>
</evidence>
<evidence type="ECO:0000313" key="4">
    <source>
        <dbReference type="Proteomes" id="UP001228049"/>
    </source>
</evidence>
<reference evidence="3" key="1">
    <citation type="submission" date="2023-04" db="EMBL/GenBank/DDBJ databases">
        <title>Chromosome-level genome of Chaenocephalus aceratus.</title>
        <authorList>
            <person name="Park H."/>
        </authorList>
    </citation>
    <scope>NUCLEOTIDE SEQUENCE</scope>
    <source>
        <strain evidence="3">DE</strain>
        <tissue evidence="3">Muscle</tissue>
    </source>
</reference>
<dbReference type="PANTHER" id="PTHR47027:SF30">
    <property type="entry name" value="THAP-TYPE DOMAIN-CONTAINING PROTEIN"/>
    <property type="match status" value="1"/>
</dbReference>
<dbReference type="Gene3D" id="2.60.120.200">
    <property type="match status" value="1"/>
</dbReference>
<comment type="caution">
    <text evidence="3">The sequence shown here is derived from an EMBL/GenBank/DDBJ whole genome shotgun (WGS) entry which is preliminary data.</text>
</comment>
<dbReference type="PANTHER" id="PTHR47027">
    <property type="entry name" value="REVERSE TRANSCRIPTASE DOMAIN-CONTAINING PROTEIN"/>
    <property type="match status" value="1"/>
</dbReference>
<name>A0AAD9F9C6_DISEL</name>
<proteinExistence type="predicted"/>
<dbReference type="GO" id="GO:0016020">
    <property type="term" value="C:membrane"/>
    <property type="evidence" value="ECO:0007669"/>
    <property type="project" value="InterPro"/>
</dbReference>
<sequence length="319" mass="35894">MAFIDLTKAFDSVNRQALWLVLAKIGCPEKYVRVLRLLHDNMSATVLSGSGDETEPFRVVTGVKQGCVIAPTLFSIFVAAILHLKSKHLPQGVNIMYRTDGQLLNINRFRAKGQTTTISIMELQYADDNALVALLEEDLQVPRHPNHNHVLEFDIELGNTAEDNRDDPGEALILKYIHLIFYFGVCDWMSDRDGDLHWETAENPAGGRYLSVAELKAGQRSIRGARLAVPIVPPWSHGDLCFSFSHWLTGHHVGVLQLFIRKKGRDQRFSSALWTRTGGHGWRHTQVTLTTHSLEKAERRKGRRGQIAVDDVTLRRGAC</sequence>
<dbReference type="AlphaFoldDB" id="A0AAD9F9C6"/>
<dbReference type="Pfam" id="PF00078">
    <property type="entry name" value="RVT_1"/>
    <property type="match status" value="1"/>
</dbReference>
<protein>
    <submittedName>
        <fullName evidence="3">Nephronectin</fullName>
    </submittedName>
</protein>